<comment type="caution">
    <text evidence="4">The sequence shown here is derived from an EMBL/GenBank/DDBJ whole genome shotgun (WGS) entry which is preliminary data.</text>
</comment>
<dbReference type="PANTHER" id="PTHR43798">
    <property type="entry name" value="MONOACYLGLYCEROL LIPASE"/>
    <property type="match status" value="1"/>
</dbReference>
<dbReference type="GO" id="GO:0016020">
    <property type="term" value="C:membrane"/>
    <property type="evidence" value="ECO:0007669"/>
    <property type="project" value="TreeGrafter"/>
</dbReference>
<proteinExistence type="predicted"/>
<feature type="domain" description="AB hydrolase-1" evidence="3">
    <location>
        <begin position="65"/>
        <end position="303"/>
    </location>
</feature>
<dbReference type="SUPFAM" id="SSF53474">
    <property type="entry name" value="alpha/beta-Hydrolases"/>
    <property type="match status" value="1"/>
</dbReference>
<feature type="chain" id="PRO_5004921441" evidence="2">
    <location>
        <begin position="25"/>
        <end position="338"/>
    </location>
</feature>
<organism evidence="4 5">
    <name type="scientific">Skermanella stibiiresistens SB22</name>
    <dbReference type="NCBI Taxonomy" id="1385369"/>
    <lineage>
        <taxon>Bacteria</taxon>
        <taxon>Pseudomonadati</taxon>
        <taxon>Pseudomonadota</taxon>
        <taxon>Alphaproteobacteria</taxon>
        <taxon>Rhodospirillales</taxon>
        <taxon>Azospirillaceae</taxon>
        <taxon>Skermanella</taxon>
    </lineage>
</organism>
<keyword evidence="5" id="KW-1185">Reference proteome</keyword>
<dbReference type="STRING" id="1385369.N825_22260"/>
<keyword evidence="2" id="KW-0732">Signal</keyword>
<protein>
    <submittedName>
        <fullName evidence="4">Alpha/beta hydrolase</fullName>
    </submittedName>
</protein>
<dbReference type="InterPro" id="IPR029058">
    <property type="entry name" value="AB_hydrolase_fold"/>
</dbReference>
<dbReference type="Proteomes" id="UP000019486">
    <property type="component" value="Unassembled WGS sequence"/>
</dbReference>
<sequence>MNGFRSSASSRTGKILAASAAALAATALYNTYRTRKAEREHPPAGRFVTVDGVRLHYIERGQGSPVVLVHGNVVIAEDFVYSGVFDRLTANHRVIAFDRPGYGYSERPQGSMWTARQQADLLAKAFDALGIEHPVVVGHSWGTLVALELALGHPGSVSGLVLLAGYYQTTFRADVALVAAPAVPVFGDVLRHTLSPLIGSALMPLNLKAMFAPLPVPERFEREFPHYFPVRPGQIRAESQDAVTMVPAVIGMEERARDLKIPVAIMAGTDDKVVDPEDHSVWLHGVIPDSDLRLVPGVGHMLHHAVPGQVAEAIDQVAGGRKRPSSANPIPDLIATSS</sequence>
<dbReference type="PRINTS" id="PR00412">
    <property type="entry name" value="EPOXHYDRLASE"/>
</dbReference>
<dbReference type="GO" id="GO:0016787">
    <property type="term" value="F:hydrolase activity"/>
    <property type="evidence" value="ECO:0007669"/>
    <property type="project" value="UniProtKB-KW"/>
</dbReference>
<evidence type="ECO:0000256" key="2">
    <source>
        <dbReference type="SAM" id="SignalP"/>
    </source>
</evidence>
<accession>W9GWL2</accession>
<feature type="signal peptide" evidence="2">
    <location>
        <begin position="1"/>
        <end position="24"/>
    </location>
</feature>
<evidence type="ECO:0000313" key="5">
    <source>
        <dbReference type="Proteomes" id="UP000019486"/>
    </source>
</evidence>
<evidence type="ECO:0000313" key="4">
    <source>
        <dbReference type="EMBL" id="EWY37036.1"/>
    </source>
</evidence>
<keyword evidence="4" id="KW-0378">Hydrolase</keyword>
<dbReference type="PRINTS" id="PR00111">
    <property type="entry name" value="ABHYDROLASE"/>
</dbReference>
<evidence type="ECO:0000256" key="1">
    <source>
        <dbReference type="SAM" id="MobiDB-lite"/>
    </source>
</evidence>
<dbReference type="InterPro" id="IPR050266">
    <property type="entry name" value="AB_hydrolase_sf"/>
</dbReference>
<dbReference type="PANTHER" id="PTHR43798:SF33">
    <property type="entry name" value="HYDROLASE, PUTATIVE (AFU_ORTHOLOGUE AFUA_2G14860)-RELATED"/>
    <property type="match status" value="1"/>
</dbReference>
<dbReference type="Gene3D" id="3.40.50.1820">
    <property type="entry name" value="alpha/beta hydrolase"/>
    <property type="match status" value="1"/>
</dbReference>
<dbReference type="Pfam" id="PF00561">
    <property type="entry name" value="Abhydrolase_1"/>
    <property type="match status" value="1"/>
</dbReference>
<evidence type="ECO:0000259" key="3">
    <source>
        <dbReference type="Pfam" id="PF00561"/>
    </source>
</evidence>
<dbReference type="InterPro" id="IPR000639">
    <property type="entry name" value="Epox_hydrolase-like"/>
</dbReference>
<dbReference type="RefSeq" id="WP_051513480.1">
    <property type="nucleotide sequence ID" value="NZ_AVFL01000032.1"/>
</dbReference>
<dbReference type="OrthoDB" id="9815441at2"/>
<gene>
    <name evidence="4" type="ORF">N825_22260</name>
</gene>
<reference evidence="4 5" key="1">
    <citation type="submission" date="2013-08" db="EMBL/GenBank/DDBJ databases">
        <title>The genome sequence of Skermanella stibiiresistens.</title>
        <authorList>
            <person name="Zhu W."/>
            <person name="Wang G."/>
        </authorList>
    </citation>
    <scope>NUCLEOTIDE SEQUENCE [LARGE SCALE GENOMIC DNA]</scope>
    <source>
        <strain evidence="4 5">SB22</strain>
    </source>
</reference>
<feature type="region of interest" description="Disordered" evidence="1">
    <location>
        <begin position="319"/>
        <end position="338"/>
    </location>
</feature>
<dbReference type="PATRIC" id="fig|1385369.3.peg.5993"/>
<dbReference type="AlphaFoldDB" id="W9GWL2"/>
<dbReference type="EMBL" id="AVFL01000032">
    <property type="protein sequence ID" value="EWY37036.1"/>
    <property type="molecule type" value="Genomic_DNA"/>
</dbReference>
<dbReference type="InterPro" id="IPR000073">
    <property type="entry name" value="AB_hydrolase_1"/>
</dbReference>
<name>W9GWL2_9PROT</name>